<organism evidence="2 3">
    <name type="scientific">Panagrellus redivivus</name>
    <name type="common">Microworm</name>
    <dbReference type="NCBI Taxonomy" id="6233"/>
    <lineage>
        <taxon>Eukaryota</taxon>
        <taxon>Metazoa</taxon>
        <taxon>Ecdysozoa</taxon>
        <taxon>Nematoda</taxon>
        <taxon>Chromadorea</taxon>
        <taxon>Rhabditida</taxon>
        <taxon>Tylenchina</taxon>
        <taxon>Panagrolaimomorpha</taxon>
        <taxon>Panagrolaimoidea</taxon>
        <taxon>Panagrolaimidae</taxon>
        <taxon>Panagrellus</taxon>
    </lineage>
</organism>
<protein>
    <submittedName>
        <fullName evidence="3">Nematode cuticle collagen N-terminal domain-containing protein</fullName>
    </submittedName>
</protein>
<evidence type="ECO:0000313" key="2">
    <source>
        <dbReference type="Proteomes" id="UP000492821"/>
    </source>
</evidence>
<keyword evidence="1" id="KW-0812">Transmembrane</keyword>
<keyword evidence="1" id="KW-1133">Transmembrane helix</keyword>
<dbReference type="AlphaFoldDB" id="A0A7E4VY74"/>
<proteinExistence type="predicted"/>
<keyword evidence="1" id="KW-0472">Membrane</keyword>
<reference evidence="3" key="2">
    <citation type="submission" date="2020-10" db="UniProtKB">
        <authorList>
            <consortium name="WormBaseParasite"/>
        </authorList>
    </citation>
    <scope>IDENTIFICATION</scope>
</reference>
<dbReference type="Proteomes" id="UP000492821">
    <property type="component" value="Unassembled WGS sequence"/>
</dbReference>
<accession>A0A7E4VY74</accession>
<evidence type="ECO:0000256" key="1">
    <source>
        <dbReference type="SAM" id="Phobius"/>
    </source>
</evidence>
<reference evidence="2" key="1">
    <citation type="journal article" date="2013" name="Genetics">
        <title>The draft genome and transcriptome of Panagrellus redivivus are shaped by the harsh demands of a free-living lifestyle.</title>
        <authorList>
            <person name="Srinivasan J."/>
            <person name="Dillman A.R."/>
            <person name="Macchietto M.G."/>
            <person name="Heikkinen L."/>
            <person name="Lakso M."/>
            <person name="Fracchia K.M."/>
            <person name="Antoshechkin I."/>
            <person name="Mortazavi A."/>
            <person name="Wong G."/>
            <person name="Sternberg P.W."/>
        </authorList>
    </citation>
    <scope>NUCLEOTIDE SEQUENCE [LARGE SCALE GENOMIC DNA]</scope>
    <source>
        <strain evidence="2">MT8872</strain>
    </source>
</reference>
<sequence>MADPMLHYDKPSRSLFSNVLIVMILILVLILACLVIVGTVIRQIRENKRRRIAETEMRVWEAVLAAAAAHAEQNDENDRPRYIVIPQICTCEARLDP</sequence>
<dbReference type="WBParaSite" id="Pan_g470.t1">
    <property type="protein sequence ID" value="Pan_g470.t1"/>
    <property type="gene ID" value="Pan_g470"/>
</dbReference>
<keyword evidence="2" id="KW-1185">Reference proteome</keyword>
<name>A0A7E4VY74_PANRE</name>
<evidence type="ECO:0000313" key="3">
    <source>
        <dbReference type="WBParaSite" id="Pan_g470.t1"/>
    </source>
</evidence>
<feature type="transmembrane region" description="Helical" evidence="1">
    <location>
        <begin position="20"/>
        <end position="41"/>
    </location>
</feature>